<evidence type="ECO:0000313" key="3">
    <source>
        <dbReference type="Proteomes" id="UP000241655"/>
    </source>
</evidence>
<dbReference type="InterPro" id="IPR017686">
    <property type="entry name" value="Phg/plasmid-like_prot"/>
</dbReference>
<dbReference type="Pfam" id="PF06067">
    <property type="entry name" value="DUF932"/>
    <property type="match status" value="1"/>
</dbReference>
<accession>A0A2P1CCZ1</accession>
<feature type="compositionally biased region" description="Basic and acidic residues" evidence="1">
    <location>
        <begin position="35"/>
        <end position="54"/>
    </location>
</feature>
<evidence type="ECO:0000256" key="1">
    <source>
        <dbReference type="SAM" id="MobiDB-lite"/>
    </source>
</evidence>
<protein>
    <recommendedName>
        <fullName evidence="4">DUF945 domain-containing protein</fullName>
    </recommendedName>
</protein>
<dbReference type="NCBIfam" id="TIGR03299">
    <property type="entry name" value="LGT_TIGR03299"/>
    <property type="match status" value="1"/>
</dbReference>
<evidence type="ECO:0000313" key="2">
    <source>
        <dbReference type="EMBL" id="AVJ49100.1"/>
    </source>
</evidence>
<proteinExistence type="predicted"/>
<reference evidence="2 3" key="1">
    <citation type="submission" date="2018-02" db="EMBL/GenBank/DDBJ databases">
        <authorList>
            <person name="Ng W.L."/>
            <person name="Stoner T.H."/>
            <person name="Russell D.A."/>
            <person name="Garlena R.A."/>
            <person name="Stoner T.H."/>
            <person name="Pope W.H."/>
            <person name="Jacobs-Sera D."/>
            <person name="Hatfull G.F."/>
        </authorList>
    </citation>
    <scope>NUCLEOTIDE SEQUENCE [LARGE SCALE GENOMIC DNA]</scope>
</reference>
<name>A0A2P1CCZ1_9CAUD</name>
<organism evidence="2 3">
    <name type="scientific">Mycobacterium phage Baloo</name>
    <dbReference type="NCBI Taxonomy" id="2099645"/>
    <lineage>
        <taxon>Viruses</taxon>
        <taxon>Duplodnaviria</taxon>
        <taxon>Heunggongvirae</taxon>
        <taxon>Uroviricota</taxon>
        <taxon>Caudoviricetes</taxon>
        <taxon>Bclasvirinae</taxon>
        <taxon>Pipefishvirus</taxon>
        <taxon>Pipefishvirus athena</taxon>
    </lineage>
</organism>
<dbReference type="Proteomes" id="UP000241655">
    <property type="component" value="Segment"/>
</dbReference>
<feature type="region of interest" description="Disordered" evidence="1">
    <location>
        <begin position="1"/>
        <end position="62"/>
    </location>
</feature>
<evidence type="ECO:0008006" key="4">
    <source>
        <dbReference type="Google" id="ProtNLM"/>
    </source>
</evidence>
<dbReference type="EMBL" id="MG920059">
    <property type="protein sequence ID" value="AVJ49100.1"/>
    <property type="molecule type" value="Genomic_DNA"/>
</dbReference>
<sequence length="400" mass="44202">MPTASNGECRGCDQPKQSRHPVDNPEDLGIVNRVARRDGPATRRKESTMAHEIDTTDGVSSFADSRVSANGKVDAWHKLGQAVGHAMTADEFLDAAHMRGWDVRKIPLQANLSEGGDDETEMVDIPGKFVTVRTNPINGKVEPLGVVGSFWTPFQNEWTTKLLFDITDESGAVIETGGSLDGGRRTFVTMKMPDHMELVSPITGKRDVTDLYLSIFNHHDGGGSLVANISPVRVVCANTQRMAERAAVSRVSIRHTGEAQVRLEEVRRILGLTWKYQDTYVAEVEEMAKIEMSNVETFAIMRSVFEVDKVDPESRSASQRTQMATEAFEIYRSSATVDDFRGVAFGGYNAVTEWVDHYMPVRGKDNVDVKRALRTINGGGGEIKARAWEAFRNPKALIDA</sequence>
<dbReference type="InterPro" id="IPR026325">
    <property type="entry name" value="DUF932"/>
</dbReference>
<gene>
    <name evidence="2" type="primary">96</name>
    <name evidence="2" type="ORF">PBI_BALOO_96</name>
</gene>